<name>A0A1G6JCD0_9BACI</name>
<dbReference type="RefSeq" id="WP_093725709.1">
    <property type="nucleotide sequence ID" value="NZ_FMZB01000001.1"/>
</dbReference>
<organism evidence="2 3">
    <name type="scientific">Terribacillus halophilus</name>
    <dbReference type="NCBI Taxonomy" id="361279"/>
    <lineage>
        <taxon>Bacteria</taxon>
        <taxon>Bacillati</taxon>
        <taxon>Bacillota</taxon>
        <taxon>Bacilli</taxon>
        <taxon>Bacillales</taxon>
        <taxon>Bacillaceae</taxon>
        <taxon>Terribacillus</taxon>
    </lineage>
</organism>
<dbReference type="Pfam" id="PF13646">
    <property type="entry name" value="HEAT_2"/>
    <property type="match status" value="1"/>
</dbReference>
<dbReference type="Pfam" id="PF13769">
    <property type="entry name" value="Virulence_fact"/>
    <property type="match status" value="1"/>
</dbReference>
<evidence type="ECO:0000259" key="1">
    <source>
        <dbReference type="SMART" id="SM00932"/>
    </source>
</evidence>
<dbReference type="InterPro" id="IPR016024">
    <property type="entry name" value="ARM-type_fold"/>
</dbReference>
<dbReference type="InterPro" id="IPR014824">
    <property type="entry name" value="Nfu/NifU_N"/>
</dbReference>
<keyword evidence="3" id="KW-1185">Reference proteome</keyword>
<proteinExistence type="predicted"/>
<dbReference type="Proteomes" id="UP000198666">
    <property type="component" value="Unassembled WGS sequence"/>
</dbReference>
<protein>
    <submittedName>
        <fullName evidence="2">HEAT repeat-containing protein</fullName>
    </submittedName>
</protein>
<dbReference type="OrthoDB" id="420201at2"/>
<dbReference type="Pfam" id="PF08712">
    <property type="entry name" value="Nfu_N"/>
    <property type="match status" value="1"/>
</dbReference>
<dbReference type="Gene3D" id="3.30.1370.70">
    <property type="entry name" value="Scaffold protein Nfu/NifU, N-terminal domain"/>
    <property type="match status" value="1"/>
</dbReference>
<accession>A0A1G6JCD0</accession>
<dbReference type="Gene3D" id="1.25.10.10">
    <property type="entry name" value="Leucine-rich Repeat Variant"/>
    <property type="match status" value="1"/>
</dbReference>
<dbReference type="SUPFAM" id="SSF48371">
    <property type="entry name" value="ARM repeat"/>
    <property type="match status" value="1"/>
</dbReference>
<dbReference type="InterPro" id="IPR025989">
    <property type="entry name" value="Virulence_F_dom"/>
</dbReference>
<dbReference type="STRING" id="361279.SAMN05421663_101550"/>
<sequence length="375" mass="42341">MKIVTIEPTPSPYSMKIVVDDMLPMGNSFDYKKETITSADPDYIQALFQIEGVKGIYRVADFLALERSPKAAWETILPAVRAAFGERNPDAAAEAGSEEPHFGQVDVQIQTIYGVPMQIKLLFEDQEKRVGLPALFTEAAMEAAGDDNIVFARKWEEQYPRYGDPEQVGQDIYEELLASYSPERLKELVTRAKNPQAPLPERKSPTMAVWEEEDWRVRYRALDELEPDIEYLAFLDKALQDPKASIRRLATAYLGMIENKAVLPLLYRALQDKVVTVRRTAGDCLSDLGFKEATPAMEATLADSNRIVRWRAAMFLYELGDSESLPILEKAARQETEFEVKLQLNMAIERIAGGEAAKGSVWKQMTEAAKQKEEH</sequence>
<dbReference type="SUPFAM" id="SSF110836">
    <property type="entry name" value="Hypothetical protein SAV1430"/>
    <property type="match status" value="1"/>
</dbReference>
<reference evidence="3" key="1">
    <citation type="submission" date="2016-10" db="EMBL/GenBank/DDBJ databases">
        <authorList>
            <person name="Varghese N."/>
            <person name="Submissions S."/>
        </authorList>
    </citation>
    <scope>NUCLEOTIDE SEQUENCE [LARGE SCALE GENOMIC DNA]</scope>
    <source>
        <strain evidence="3">DSM 21620</strain>
    </source>
</reference>
<dbReference type="InterPro" id="IPR011989">
    <property type="entry name" value="ARM-like"/>
</dbReference>
<dbReference type="InterPro" id="IPR036498">
    <property type="entry name" value="Nfu/NifU_N_sf"/>
</dbReference>
<dbReference type="SMART" id="SM00932">
    <property type="entry name" value="Nfu_N"/>
    <property type="match status" value="1"/>
</dbReference>
<evidence type="ECO:0000313" key="3">
    <source>
        <dbReference type="Proteomes" id="UP000198666"/>
    </source>
</evidence>
<dbReference type="SMART" id="SM00567">
    <property type="entry name" value="EZ_HEAT"/>
    <property type="match status" value="4"/>
</dbReference>
<feature type="domain" description="Scaffold protein Nfu/NifU N-terminal" evidence="1">
    <location>
        <begin position="4"/>
        <end position="91"/>
    </location>
</feature>
<dbReference type="EMBL" id="FMZB01000001">
    <property type="protein sequence ID" value="SDC16464.1"/>
    <property type="molecule type" value="Genomic_DNA"/>
</dbReference>
<dbReference type="AlphaFoldDB" id="A0A1G6JCD0"/>
<evidence type="ECO:0000313" key="2">
    <source>
        <dbReference type="EMBL" id="SDC16464.1"/>
    </source>
</evidence>
<gene>
    <name evidence="2" type="ORF">SAMN05421663_101550</name>
</gene>
<dbReference type="InterPro" id="IPR004155">
    <property type="entry name" value="PBS_lyase_HEAT"/>
</dbReference>